<feature type="region of interest" description="Disordered" evidence="2">
    <location>
        <begin position="103"/>
        <end position="129"/>
    </location>
</feature>
<organism evidence="3 4">
    <name type="scientific">Rotaria sordida</name>
    <dbReference type="NCBI Taxonomy" id="392033"/>
    <lineage>
        <taxon>Eukaryota</taxon>
        <taxon>Metazoa</taxon>
        <taxon>Spiralia</taxon>
        <taxon>Gnathifera</taxon>
        <taxon>Rotifera</taxon>
        <taxon>Eurotatoria</taxon>
        <taxon>Bdelloidea</taxon>
        <taxon>Philodinida</taxon>
        <taxon>Philodinidae</taxon>
        <taxon>Rotaria</taxon>
    </lineage>
</organism>
<dbReference type="Proteomes" id="UP000663870">
    <property type="component" value="Unassembled WGS sequence"/>
</dbReference>
<dbReference type="AlphaFoldDB" id="A0A815K0D3"/>
<reference evidence="3" key="1">
    <citation type="submission" date="2021-02" db="EMBL/GenBank/DDBJ databases">
        <authorList>
            <person name="Nowell W R."/>
        </authorList>
    </citation>
    <scope>NUCLEOTIDE SEQUENCE</scope>
</reference>
<dbReference type="EMBL" id="CAJNOL010001602">
    <property type="protein sequence ID" value="CAF1389204.1"/>
    <property type="molecule type" value="Genomic_DNA"/>
</dbReference>
<protein>
    <submittedName>
        <fullName evidence="3">Uncharacterized protein</fullName>
    </submittedName>
</protein>
<sequence>MAAVYELEDPSSTKNQRLKSLRLIELSDHIIRLNRRENTQLELRLNQLKRQETVIRRKHDREIYWKRLQLERIYETLHDSPTELTDNFRMQTPMSFHAVRMQRNQSAPPNIKRTQVENKSQSRPNTTPTAAIRRDKRALSAFKEITLKPTCRTLGNLLVLLDSEKYFKN</sequence>
<evidence type="ECO:0000256" key="1">
    <source>
        <dbReference type="SAM" id="Coils"/>
    </source>
</evidence>
<name>A0A815K0D3_9BILA</name>
<proteinExistence type="predicted"/>
<keyword evidence="1" id="KW-0175">Coiled coil</keyword>
<feature type="coiled-coil region" evidence="1">
    <location>
        <begin position="31"/>
        <end position="58"/>
    </location>
</feature>
<evidence type="ECO:0000313" key="3">
    <source>
        <dbReference type="EMBL" id="CAF1389204.1"/>
    </source>
</evidence>
<comment type="caution">
    <text evidence="3">The sequence shown here is derived from an EMBL/GenBank/DDBJ whole genome shotgun (WGS) entry which is preliminary data.</text>
</comment>
<gene>
    <name evidence="3" type="ORF">JXQ802_LOCUS34110</name>
</gene>
<evidence type="ECO:0000256" key="2">
    <source>
        <dbReference type="SAM" id="MobiDB-lite"/>
    </source>
</evidence>
<evidence type="ECO:0000313" key="4">
    <source>
        <dbReference type="Proteomes" id="UP000663870"/>
    </source>
</evidence>
<accession>A0A815K0D3</accession>
<keyword evidence="4" id="KW-1185">Reference proteome</keyword>
<feature type="compositionally biased region" description="Polar residues" evidence="2">
    <location>
        <begin position="117"/>
        <end position="129"/>
    </location>
</feature>